<reference evidence="11" key="1">
    <citation type="submission" date="2021-01" db="EMBL/GenBank/DDBJ databases">
        <authorList>
            <person name="Corre E."/>
            <person name="Pelletier E."/>
            <person name="Niang G."/>
            <person name="Scheremetjew M."/>
            <person name="Finn R."/>
            <person name="Kale V."/>
            <person name="Holt S."/>
            <person name="Cochrane G."/>
            <person name="Meng A."/>
            <person name="Brown T."/>
            <person name="Cohen L."/>
        </authorList>
    </citation>
    <scope>NUCLEOTIDE SEQUENCE</scope>
    <source>
        <strain evidence="11">Isolate 1302-5</strain>
    </source>
</reference>
<dbReference type="EMBL" id="HBKQ01027337">
    <property type="protein sequence ID" value="CAE2245473.1"/>
    <property type="molecule type" value="Transcribed_RNA"/>
</dbReference>
<dbReference type="PANTHER" id="PTHR12413">
    <property type="entry name" value="DOLICHYL GLYCOSYLTRANSFERASE"/>
    <property type="match status" value="1"/>
</dbReference>
<evidence type="ECO:0000256" key="7">
    <source>
        <dbReference type="ARBA" id="ARBA00022824"/>
    </source>
</evidence>
<sequence length="237" mass="26067">MANSAASAVAAPSQISPLSGGPDPSFSASAAVIRPSLALVVLLVPTLLRILVAYHPHSGQDNHHGSLSAYGGDYEAQRHWMELTLHLPLGEWYAYKLDYWGLDYPPLTAYVSWLCGIGSAYLVGEESVALGASEGYEDPTHKAYMRGTVLALDALVYYTAVWALAKRLAGSSAGDRLWLVFMALMQVRGGWLTQRKSSGSKRERDVWVLANDWVARIRLPIQYRKGELVRRVFCGTR</sequence>
<name>A0A7S4J087_9STRA</name>
<dbReference type="InterPro" id="IPR004856">
    <property type="entry name" value="Glyco_trans_ALG6/ALG8"/>
</dbReference>
<proteinExistence type="inferred from homology"/>
<comment type="similarity">
    <text evidence="3 10">Belongs to the ALG6/ALG8 glucosyltransferase family.</text>
</comment>
<evidence type="ECO:0000256" key="4">
    <source>
        <dbReference type="ARBA" id="ARBA00022676"/>
    </source>
</evidence>
<accession>A0A7S4J087</accession>
<evidence type="ECO:0000313" key="11">
    <source>
        <dbReference type="EMBL" id="CAE2245473.1"/>
    </source>
</evidence>
<keyword evidence="7 10" id="KW-0256">Endoplasmic reticulum</keyword>
<dbReference type="GO" id="GO:0042281">
    <property type="term" value="F:dolichyl pyrophosphate Man9GlcNAc2 alpha-1,3-glucosyltransferase activity"/>
    <property type="evidence" value="ECO:0007669"/>
    <property type="project" value="TreeGrafter"/>
</dbReference>
<evidence type="ECO:0000256" key="6">
    <source>
        <dbReference type="ARBA" id="ARBA00022692"/>
    </source>
</evidence>
<keyword evidence="5 10" id="KW-0808">Transferase</keyword>
<organism evidence="11">
    <name type="scientific">Odontella aurita</name>
    <dbReference type="NCBI Taxonomy" id="265563"/>
    <lineage>
        <taxon>Eukaryota</taxon>
        <taxon>Sar</taxon>
        <taxon>Stramenopiles</taxon>
        <taxon>Ochrophyta</taxon>
        <taxon>Bacillariophyta</taxon>
        <taxon>Mediophyceae</taxon>
        <taxon>Biddulphiophycidae</taxon>
        <taxon>Eupodiscales</taxon>
        <taxon>Odontellaceae</taxon>
        <taxon>Odontella</taxon>
    </lineage>
</organism>
<evidence type="ECO:0000256" key="3">
    <source>
        <dbReference type="ARBA" id="ARBA00008715"/>
    </source>
</evidence>
<evidence type="ECO:0000256" key="1">
    <source>
        <dbReference type="ARBA" id="ARBA00004477"/>
    </source>
</evidence>
<keyword evidence="6 10" id="KW-0812">Transmembrane</keyword>
<feature type="transmembrane region" description="Helical" evidence="10">
    <location>
        <begin position="36"/>
        <end position="54"/>
    </location>
</feature>
<evidence type="ECO:0000256" key="10">
    <source>
        <dbReference type="RuleBase" id="RU363110"/>
    </source>
</evidence>
<gene>
    <name evidence="11" type="ORF">OAUR00152_LOCUS18508</name>
</gene>
<keyword evidence="9 10" id="KW-0472">Membrane</keyword>
<keyword evidence="8 10" id="KW-1133">Transmembrane helix</keyword>
<evidence type="ECO:0000256" key="9">
    <source>
        <dbReference type="ARBA" id="ARBA00023136"/>
    </source>
</evidence>
<dbReference type="Pfam" id="PF03155">
    <property type="entry name" value="Alg6_Alg8"/>
    <property type="match status" value="1"/>
</dbReference>
<evidence type="ECO:0000256" key="5">
    <source>
        <dbReference type="ARBA" id="ARBA00022679"/>
    </source>
</evidence>
<comment type="caution">
    <text evidence="10">Lacks conserved residue(s) required for the propagation of feature annotation.</text>
</comment>
<comment type="subcellular location">
    <subcellularLocation>
        <location evidence="1 10">Endoplasmic reticulum membrane</location>
        <topology evidence="1 10">Multi-pass membrane protein</topology>
    </subcellularLocation>
</comment>
<comment type="pathway">
    <text evidence="2 10">Protein modification; protein glycosylation.</text>
</comment>
<dbReference type="GO" id="GO:0005789">
    <property type="term" value="C:endoplasmic reticulum membrane"/>
    <property type="evidence" value="ECO:0007669"/>
    <property type="project" value="UniProtKB-SubCell"/>
</dbReference>
<evidence type="ECO:0000256" key="2">
    <source>
        <dbReference type="ARBA" id="ARBA00004922"/>
    </source>
</evidence>
<dbReference type="EC" id="2.4.1.-" evidence="10"/>
<keyword evidence="4 10" id="KW-0328">Glycosyltransferase</keyword>
<protein>
    <recommendedName>
        <fullName evidence="10">Alpha-1,3-glucosyltransferase</fullName>
        <ecNumber evidence="10">2.4.1.-</ecNumber>
    </recommendedName>
</protein>
<evidence type="ECO:0000256" key="8">
    <source>
        <dbReference type="ARBA" id="ARBA00022989"/>
    </source>
</evidence>
<dbReference type="UniPathway" id="UPA00378"/>
<dbReference type="PANTHER" id="PTHR12413:SF1">
    <property type="entry name" value="DOLICHYL PYROPHOSPHATE MAN9GLCNAC2 ALPHA-1,3-GLUCOSYLTRANSFERASE"/>
    <property type="match status" value="1"/>
</dbReference>
<dbReference type="AlphaFoldDB" id="A0A7S4J087"/>